<evidence type="ECO:0000313" key="1">
    <source>
        <dbReference type="EMBL" id="CAF5178184.1"/>
    </source>
</evidence>
<feature type="non-terminal residue" evidence="1">
    <location>
        <position position="1"/>
    </location>
</feature>
<protein>
    <submittedName>
        <fullName evidence="1">Uncharacterized protein</fullName>
    </submittedName>
</protein>
<dbReference type="AlphaFoldDB" id="A0A8S3HE06"/>
<evidence type="ECO:0000313" key="2">
    <source>
        <dbReference type="Proteomes" id="UP000676336"/>
    </source>
</evidence>
<organism evidence="1 2">
    <name type="scientific">Rotaria magnacalcarata</name>
    <dbReference type="NCBI Taxonomy" id="392030"/>
    <lineage>
        <taxon>Eukaryota</taxon>
        <taxon>Metazoa</taxon>
        <taxon>Spiralia</taxon>
        <taxon>Gnathifera</taxon>
        <taxon>Rotifera</taxon>
        <taxon>Eurotatoria</taxon>
        <taxon>Bdelloidea</taxon>
        <taxon>Philodinida</taxon>
        <taxon>Philodinidae</taxon>
        <taxon>Rotaria</taxon>
    </lineage>
</organism>
<dbReference type="Proteomes" id="UP000676336">
    <property type="component" value="Unassembled WGS sequence"/>
</dbReference>
<sequence>MRSKTKFRTYPFHFDDSYIENYKRDIAASDDDDDMSANDAKNAEAFYKETQNENIDISDIDSSADLF</sequence>
<name>A0A8S3HE06_9BILA</name>
<reference evidence="1" key="1">
    <citation type="submission" date="2021-02" db="EMBL/GenBank/DDBJ databases">
        <authorList>
            <person name="Nowell W R."/>
        </authorList>
    </citation>
    <scope>NUCLEOTIDE SEQUENCE</scope>
</reference>
<gene>
    <name evidence="1" type="ORF">SMN809_LOCUS68099</name>
</gene>
<comment type="caution">
    <text evidence="1">The sequence shown here is derived from an EMBL/GenBank/DDBJ whole genome shotgun (WGS) entry which is preliminary data.</text>
</comment>
<dbReference type="EMBL" id="CAJOBI010316696">
    <property type="protein sequence ID" value="CAF5178184.1"/>
    <property type="molecule type" value="Genomic_DNA"/>
</dbReference>
<accession>A0A8S3HE06</accession>
<proteinExistence type="predicted"/>